<name>A0A4X1UYR0_PIG</name>
<organism evidence="2 3">
    <name type="scientific">Sus scrofa</name>
    <name type="common">Pig</name>
    <dbReference type="NCBI Taxonomy" id="9823"/>
    <lineage>
        <taxon>Eukaryota</taxon>
        <taxon>Metazoa</taxon>
        <taxon>Chordata</taxon>
        <taxon>Craniata</taxon>
        <taxon>Vertebrata</taxon>
        <taxon>Euteleostomi</taxon>
        <taxon>Mammalia</taxon>
        <taxon>Eutheria</taxon>
        <taxon>Laurasiatheria</taxon>
        <taxon>Artiodactyla</taxon>
        <taxon>Suina</taxon>
        <taxon>Suidae</taxon>
        <taxon>Sus</taxon>
    </lineage>
</organism>
<evidence type="ECO:0000313" key="3">
    <source>
        <dbReference type="Proteomes" id="UP000314985"/>
    </source>
</evidence>
<evidence type="ECO:0000313" key="2">
    <source>
        <dbReference type="Ensembl" id="ENSSSCP00070035482.1"/>
    </source>
</evidence>
<protein>
    <submittedName>
        <fullName evidence="2">Uncharacterized protein</fullName>
    </submittedName>
</protein>
<dbReference type="PANTHER" id="PTHR45027:SF1">
    <property type="match status" value="1"/>
</dbReference>
<proteinExistence type="predicted"/>
<evidence type="ECO:0000256" key="1">
    <source>
        <dbReference type="SAM" id="MobiDB-lite"/>
    </source>
</evidence>
<accession>A0A4X1UYR0</accession>
<dbReference type="GO" id="GO:0036374">
    <property type="term" value="F:glutathione hydrolase activity"/>
    <property type="evidence" value="ECO:0007669"/>
    <property type="project" value="InterPro"/>
</dbReference>
<dbReference type="InterPro" id="IPR000101">
    <property type="entry name" value="GGT_peptidase"/>
</dbReference>
<feature type="region of interest" description="Disordered" evidence="1">
    <location>
        <begin position="327"/>
        <end position="347"/>
    </location>
</feature>
<dbReference type="GO" id="GO:0006751">
    <property type="term" value="P:glutathione catabolic process"/>
    <property type="evidence" value="ECO:0007669"/>
    <property type="project" value="InterPro"/>
</dbReference>
<feature type="compositionally biased region" description="Basic and acidic residues" evidence="1">
    <location>
        <begin position="333"/>
        <end position="345"/>
    </location>
</feature>
<dbReference type="Proteomes" id="UP000314985">
    <property type="component" value="Chromosome 14"/>
</dbReference>
<sequence length="448" mass="48035">GGMPKTLKSQTQLGYGIAVALAMPANIIERKKGRCIPKAYATATAAPDPRCICDLGHSVWQYHGSVVNESNAAQITTAMRDPSSSALGVGIVWSLESHRVGREESLPRRQALLQSHRTPSLHTCLQGAPLDPTAGWPGGPQPSQGHSSAHCRAGRMWTSSFQPLFLALEGRLRTAQLLGQGAGRFLPRPALLRAPVQALTLGGYQPLPHPSPPPTPEWLLTGEVNPAEGAGYLVSGGRGELWVQNTPQEREEIQEGRVASWQLREVTAVTMPPAPGLLPSPFPQKGNGLLRSHLAVSKGATMSEVLCPAPGGTVRLYHHHPGTLKFLSSQRQRPRDTHTHPEIRNASRSSLGYLGLQELRSQEEAASHSQAGHFSQARAWDHQLMVSELGVLKERGLAWEARGLGPSPEGSTTYAARAGLVLSPTALDLCSQHRRGAGVEPPPAPAQR</sequence>
<dbReference type="AlphaFoldDB" id="A0A4X1UYR0"/>
<dbReference type="Ensembl" id="ENSSSCT00070042221.1">
    <property type="protein sequence ID" value="ENSSSCP00070035482.1"/>
    <property type="gene ID" value="ENSSSCG00070021240.1"/>
</dbReference>
<reference evidence="2 3" key="1">
    <citation type="submission" date="2017-08" db="EMBL/GenBank/DDBJ databases">
        <title>USMARCv1.0.</title>
        <authorList>
            <person name="Hannum G.I."/>
            <person name="Koren S."/>
            <person name="Schroeder S.G."/>
            <person name="Chin S.C."/>
            <person name="Nonneman D.J."/>
            <person name="Becker S.A."/>
            <person name="Rosen B.D."/>
            <person name="Bickhart D.M."/>
            <person name="Putnam N.H."/>
            <person name="Green R.E."/>
            <person name="Tuggle C.K."/>
            <person name="Liu H."/>
            <person name="Rohrer G.A."/>
            <person name="Warr A."/>
            <person name="Hall R."/>
            <person name="Kim K."/>
            <person name="Hume D.A."/>
            <person name="Talbot R."/>
            <person name="Chow W."/>
            <person name="Howe K."/>
            <person name="Schwartz A.S."/>
            <person name="Watson M."/>
            <person name="Archibald A.L."/>
            <person name="Phillippy A.M."/>
            <person name="Smith T.P.L."/>
        </authorList>
    </citation>
    <scope>NUCLEOTIDE SEQUENCE [LARGE SCALE GENOMIC DNA]</scope>
</reference>
<dbReference type="PANTHER" id="PTHR45027">
    <property type="entry name" value="PUTATIVE GLUTATHIONE HYDROLASE LIGHT CHAIN"/>
    <property type="match status" value="1"/>
</dbReference>
<reference evidence="2" key="2">
    <citation type="submission" date="2025-08" db="UniProtKB">
        <authorList>
            <consortium name="Ensembl"/>
        </authorList>
    </citation>
    <scope>IDENTIFICATION</scope>
</reference>